<name>A0A1D1V886_RAMVA</name>
<accession>A0A1D1V886</accession>
<reference evidence="1 2" key="1">
    <citation type="journal article" date="2016" name="Nat. Commun.">
        <title>Extremotolerant tardigrade genome and improved radiotolerance of human cultured cells by tardigrade-unique protein.</title>
        <authorList>
            <person name="Hashimoto T."/>
            <person name="Horikawa D.D."/>
            <person name="Saito Y."/>
            <person name="Kuwahara H."/>
            <person name="Kozuka-Hata H."/>
            <person name="Shin-I T."/>
            <person name="Minakuchi Y."/>
            <person name="Ohishi K."/>
            <person name="Motoyama A."/>
            <person name="Aizu T."/>
            <person name="Enomoto A."/>
            <person name="Kondo K."/>
            <person name="Tanaka S."/>
            <person name="Hara Y."/>
            <person name="Koshikawa S."/>
            <person name="Sagara H."/>
            <person name="Miura T."/>
            <person name="Yokobori S."/>
            <person name="Miyagawa K."/>
            <person name="Suzuki Y."/>
            <person name="Kubo T."/>
            <person name="Oyama M."/>
            <person name="Kohara Y."/>
            <person name="Fujiyama A."/>
            <person name="Arakawa K."/>
            <person name="Katayama T."/>
            <person name="Toyoda A."/>
            <person name="Kunieda T."/>
        </authorList>
    </citation>
    <scope>NUCLEOTIDE SEQUENCE [LARGE SCALE GENOMIC DNA]</scope>
    <source>
        <strain evidence="1 2">YOKOZUNA-1</strain>
    </source>
</reference>
<comment type="caution">
    <text evidence="1">The sequence shown here is derived from an EMBL/GenBank/DDBJ whole genome shotgun (WGS) entry which is preliminary data.</text>
</comment>
<keyword evidence="2" id="KW-1185">Reference proteome</keyword>
<sequence length="62" mass="6883">MIGCAVTTGSTLSTKCQALITTAIVCQAERRNATHVRKWYKPGRKRQMKLAHGWIAPIALMN</sequence>
<dbReference type="AlphaFoldDB" id="A0A1D1V886"/>
<protein>
    <submittedName>
        <fullName evidence="1">Uncharacterized protein</fullName>
    </submittedName>
</protein>
<organism evidence="1 2">
    <name type="scientific">Ramazzottius varieornatus</name>
    <name type="common">Water bear</name>
    <name type="synonym">Tardigrade</name>
    <dbReference type="NCBI Taxonomy" id="947166"/>
    <lineage>
        <taxon>Eukaryota</taxon>
        <taxon>Metazoa</taxon>
        <taxon>Ecdysozoa</taxon>
        <taxon>Tardigrada</taxon>
        <taxon>Eutardigrada</taxon>
        <taxon>Parachela</taxon>
        <taxon>Hypsibioidea</taxon>
        <taxon>Ramazzottiidae</taxon>
        <taxon>Ramazzottius</taxon>
    </lineage>
</organism>
<evidence type="ECO:0000313" key="1">
    <source>
        <dbReference type="EMBL" id="GAU96995.1"/>
    </source>
</evidence>
<dbReference type="EMBL" id="BDGG01000004">
    <property type="protein sequence ID" value="GAU96995.1"/>
    <property type="molecule type" value="Genomic_DNA"/>
</dbReference>
<gene>
    <name evidence="1" type="primary">RvY_08358-1</name>
    <name evidence="1" type="synonym">RvY_08358.1</name>
    <name evidence="1" type="ORF">RvY_08358</name>
</gene>
<proteinExistence type="predicted"/>
<evidence type="ECO:0000313" key="2">
    <source>
        <dbReference type="Proteomes" id="UP000186922"/>
    </source>
</evidence>
<dbReference type="Proteomes" id="UP000186922">
    <property type="component" value="Unassembled WGS sequence"/>
</dbReference>